<dbReference type="Proteomes" id="UP000008524">
    <property type="component" value="Chromosome 9"/>
</dbReference>
<dbReference type="KEGG" id="tbr:Tb09.160.5500"/>
<feature type="transmembrane region" description="Helical" evidence="1">
    <location>
        <begin position="120"/>
        <end position="137"/>
    </location>
</feature>
<dbReference type="EMBL" id="CM000207">
    <property type="protein sequence ID" value="EAN76772.1"/>
    <property type="molecule type" value="Genomic_DNA"/>
</dbReference>
<evidence type="ECO:0000313" key="2">
    <source>
        <dbReference type="EMBL" id="EAN76772.1"/>
    </source>
</evidence>
<dbReference type="PaxDb" id="5691-EAN76772"/>
<evidence type="ECO:0000313" key="3">
    <source>
        <dbReference type="Proteomes" id="UP000008524"/>
    </source>
</evidence>
<keyword evidence="1" id="KW-0812">Transmembrane</keyword>
<dbReference type="InParanoid" id="Q38EJ8"/>
<evidence type="ECO:0000256" key="1">
    <source>
        <dbReference type="SAM" id="Phobius"/>
    </source>
</evidence>
<protein>
    <submittedName>
        <fullName evidence="2">Uncharacterized protein</fullName>
    </submittedName>
</protein>
<reference evidence="2 3" key="1">
    <citation type="journal article" date="2005" name="Science">
        <title>Comparative genomics of trypanosomatid parasitic protozoa.</title>
        <authorList>
            <person name="El-Sayed N.M."/>
            <person name="Myler P.J."/>
            <person name="Blandin G."/>
            <person name="Berriman M."/>
            <person name="Crabtree J."/>
            <person name="Aggarwal G."/>
            <person name="Caler E."/>
            <person name="Renauld H."/>
            <person name="Worthey E.A."/>
            <person name="Hertz-Fowler C."/>
            <person name="Ghedin E."/>
            <person name="Peacock C."/>
            <person name="Bartholomeu D.C."/>
            <person name="Haas B.J."/>
            <person name="Tran A.N."/>
            <person name="Wortman J.R."/>
            <person name="Alsmark U.C."/>
            <person name="Angiuoli S."/>
            <person name="Anupama A."/>
            <person name="Badger J."/>
            <person name="Bringaud F."/>
            <person name="Cadag E."/>
            <person name="Carlton J.M."/>
            <person name="Cerqueira G.C."/>
            <person name="Creasy T."/>
            <person name="Delcher A.L."/>
            <person name="Djikeng A."/>
            <person name="Embley T.M."/>
            <person name="Hauser C."/>
            <person name="Ivens A.C."/>
            <person name="Kummerfeld S.K."/>
            <person name="Pereira-Leal J.B."/>
            <person name="Nilsson D."/>
            <person name="Peterson J."/>
            <person name="Salzberg S.L."/>
            <person name="Shallom J."/>
            <person name="Silva J.C."/>
            <person name="Sundaram J."/>
            <person name="Westenberger S."/>
            <person name="White O."/>
            <person name="Melville S.E."/>
            <person name="Donelson J.E."/>
            <person name="Andersson B."/>
            <person name="Stuart K.D."/>
            <person name="Hall N."/>
        </authorList>
    </citation>
    <scope>NUCLEOTIDE SEQUENCE [LARGE SCALE GENOMIC DNA]</scope>
    <source>
        <strain evidence="2 3">927/4 GUTat10.1</strain>
    </source>
</reference>
<sequence>MMDLVMMTVFACLFCFFFFKGGVFICISNRQPAFFFFTALSDVSCSGHVESRSAHNLVISVAIFFFFTFLAVVFRCPFFFFFVVALVRYICVCADVHVLVRHRLLNRVSKQRNLNIFSFYYYYYFSLLGREIIIYNNN</sequence>
<dbReference type="GeneID" id="3659910"/>
<name>Q38EJ8_TRYB2</name>
<proteinExistence type="predicted"/>
<keyword evidence="1" id="KW-0472">Membrane</keyword>
<dbReference type="RefSeq" id="XP_827102.1">
    <property type="nucleotide sequence ID" value="XM_822009.1"/>
</dbReference>
<keyword evidence="1" id="KW-1133">Transmembrane helix</keyword>
<dbReference type="AlphaFoldDB" id="Q38EJ8"/>
<feature type="transmembrane region" description="Helical" evidence="1">
    <location>
        <begin position="79"/>
        <end position="100"/>
    </location>
</feature>
<organism evidence="2 3">
    <name type="scientific">Trypanosoma brucei brucei (strain 927/4 GUTat10.1)</name>
    <dbReference type="NCBI Taxonomy" id="185431"/>
    <lineage>
        <taxon>Eukaryota</taxon>
        <taxon>Discoba</taxon>
        <taxon>Euglenozoa</taxon>
        <taxon>Kinetoplastea</taxon>
        <taxon>Metakinetoplastina</taxon>
        <taxon>Trypanosomatida</taxon>
        <taxon>Trypanosomatidae</taxon>
        <taxon>Trypanosoma</taxon>
    </lineage>
</organism>
<feature type="transmembrane region" description="Helical" evidence="1">
    <location>
        <begin position="54"/>
        <end position="74"/>
    </location>
</feature>
<accession>Q38EJ8</accession>
<reference evidence="2 3" key="2">
    <citation type="journal article" date="2005" name="Science">
        <title>The genome of the African trypanosome Trypanosoma brucei.</title>
        <authorList>
            <person name="Berriman M."/>
            <person name="Ghedin E."/>
            <person name="Hertz-Fowler C."/>
            <person name="Blandin G."/>
            <person name="Renauld H."/>
            <person name="Bartholomeu D.C."/>
            <person name="Lennard N.J."/>
            <person name="Caler E."/>
            <person name="Hamlin N.E."/>
            <person name="Haas B."/>
            <person name="Bohme U."/>
            <person name="Hannick L."/>
            <person name="Aslett M.A."/>
            <person name="Shallom J."/>
            <person name="Marcello L."/>
            <person name="Hou L."/>
            <person name="Wickstead B."/>
            <person name="Alsmark U.C."/>
            <person name="Arrowsmith C."/>
            <person name="Atkin R.J."/>
            <person name="Barron A.J."/>
            <person name="Bringaud F."/>
            <person name="Brooks K."/>
            <person name="Carrington M."/>
            <person name="Cherevach I."/>
            <person name="Chillingworth T.J."/>
            <person name="Churcher C."/>
            <person name="Clark L.N."/>
            <person name="Corton C.H."/>
            <person name="Cronin A."/>
            <person name="Davies R.M."/>
            <person name="Doggett J."/>
            <person name="Djikeng A."/>
            <person name="Feldblyum T."/>
            <person name="Field M.C."/>
            <person name="Fraser A."/>
            <person name="Goodhead I."/>
            <person name="Hance Z."/>
            <person name="Harper D."/>
            <person name="Harris B.R."/>
            <person name="Hauser H."/>
            <person name="Hostetler J."/>
            <person name="Ivens A."/>
            <person name="Jagels K."/>
            <person name="Johnson D."/>
            <person name="Johnson J."/>
            <person name="Jones K."/>
            <person name="Kerhornou A.X."/>
            <person name="Koo H."/>
            <person name="Larke N."/>
            <person name="Landfear S."/>
            <person name="Larkin C."/>
            <person name="Leech V."/>
            <person name="Line A."/>
            <person name="Lord A."/>
            <person name="Macleod A."/>
            <person name="Mooney P.J."/>
            <person name="Moule S."/>
            <person name="Martin D.M."/>
            <person name="Morgan G.W."/>
            <person name="Mungall K."/>
            <person name="Norbertczak H."/>
            <person name="Ormond D."/>
            <person name="Pai G."/>
            <person name="Peacock C.S."/>
            <person name="Peterson J."/>
            <person name="Quail M.A."/>
            <person name="Rabbinowitsch E."/>
            <person name="Rajandream M.A."/>
            <person name="Reitter C."/>
            <person name="Salzberg S.L."/>
            <person name="Sanders M."/>
            <person name="Schobel S."/>
            <person name="Sharp S."/>
            <person name="Simmonds M."/>
            <person name="Simpson A.J."/>
            <person name="Tallon L."/>
            <person name="Turner C.M."/>
            <person name="Tait A."/>
            <person name="Tivey A.R."/>
            <person name="Van Aken S."/>
            <person name="Walker D."/>
            <person name="Wanless D."/>
            <person name="Wang S."/>
            <person name="White B."/>
            <person name="White O."/>
            <person name="Whitehead S."/>
            <person name="Woodward J."/>
            <person name="Wortman J."/>
            <person name="Adams M.D."/>
            <person name="Embley T.M."/>
            <person name="Gull K."/>
            <person name="Ullu E."/>
            <person name="Barry J.D."/>
            <person name="Fairlamb A.H."/>
            <person name="Opperdoes F."/>
            <person name="Barrell B.G."/>
            <person name="Donelson J.E."/>
            <person name="Hall N."/>
            <person name="Fraser C.M."/>
            <person name="Melville S.E."/>
            <person name="El-Sayed N.M."/>
        </authorList>
    </citation>
    <scope>NUCLEOTIDE SEQUENCE [LARGE SCALE GENOMIC DNA]</scope>
    <source>
        <strain evidence="2 3">927/4 GUTat10.1</strain>
    </source>
</reference>
<keyword evidence="3" id="KW-1185">Reference proteome</keyword>
<gene>
    <name evidence="2" type="ORF">Tb09.160.5500</name>
</gene>